<dbReference type="EMBL" id="LT906435">
    <property type="protein sequence ID" value="SNU87991.1"/>
    <property type="molecule type" value="Genomic_DNA"/>
</dbReference>
<reference evidence="2 3" key="1">
    <citation type="submission" date="2017-06" db="EMBL/GenBank/DDBJ databases">
        <authorList>
            <consortium name="Pathogen Informatics"/>
        </authorList>
    </citation>
    <scope>NUCLEOTIDE SEQUENCE [LARGE SCALE GENOMIC DNA]</scope>
    <source>
        <strain evidence="2 3">NCTC13161</strain>
    </source>
</reference>
<proteinExistence type="predicted"/>
<feature type="transmembrane region" description="Helical" evidence="1">
    <location>
        <begin position="21"/>
        <end position="41"/>
    </location>
</feature>
<gene>
    <name evidence="2" type="primary">cfaE</name>
    <name evidence="2" type="ORF">SAMEA4530655_04041</name>
</gene>
<dbReference type="InterPro" id="IPR043037">
    <property type="entry name" value="CfaE_adhesin"/>
</dbReference>
<evidence type="ECO:0000256" key="1">
    <source>
        <dbReference type="SAM" id="Phobius"/>
    </source>
</evidence>
<dbReference type="Gene3D" id="2.60.40.2520">
    <property type="entry name" value="CFA/I fimbrial subunit E, adhesin domain"/>
    <property type="match status" value="1"/>
</dbReference>
<keyword evidence="1" id="KW-1133">Transmembrane helix</keyword>
<dbReference type="AlphaFoldDB" id="A0A239SR82"/>
<keyword evidence="3" id="KW-1185">Reference proteome</keyword>
<sequence>MSKDFDMTQHEHRQPRGWVRSVAVRGGILVGMMFGALSAFAQSVPVDRHEGVSLTYDLSQSRGDWIFRPQQQAHYTPGDIHGSRTSFVCRSAVDTTVGACATVPENLPDGPPTVVMLRFTEQRSKHTVDLGLTARKVVTVSGSTCTHRLLPFNTDRNLNRCAGRPYDVSRYLLTIPAAELARLPVGGIWRGRFEFDLREVGSTGASATHSYDIELNVTDTQNAQIYFPTLSNTAPRVAMDLQRRPGVGFRPLVFGGRSVDICYYDGFGSNSTGALRVRAASEREVFPPPSTGNGVLIRQDTNGSQPQQRIEYRLGMNYAGAYQWLRIGDAGGTAFGAVSQAPIRIVRLPGMPVAVACTPAALAFEIVPFLESEKDAGRYDGRIRIEMFVDAAGI</sequence>
<evidence type="ECO:0000313" key="3">
    <source>
        <dbReference type="Proteomes" id="UP000215126"/>
    </source>
</evidence>
<dbReference type="InterPro" id="IPR010888">
    <property type="entry name" value="CblD"/>
</dbReference>
<dbReference type="Pfam" id="PF07434">
    <property type="entry name" value="CblD"/>
    <property type="match status" value="1"/>
</dbReference>
<protein>
    <submittedName>
        <fullName evidence="2">Colonization factor antigen I subunit E</fullName>
    </submittedName>
</protein>
<dbReference type="Gene3D" id="2.60.40.2040">
    <property type="entry name" value="CFA/I fimbrial subunit E, pilin domain"/>
    <property type="match status" value="1"/>
</dbReference>
<accession>A0A239SR82</accession>
<name>A0A239SR82_9BURK</name>
<keyword evidence="1" id="KW-0812">Transmembrane</keyword>
<keyword evidence="1" id="KW-0472">Membrane</keyword>
<evidence type="ECO:0000313" key="2">
    <source>
        <dbReference type="EMBL" id="SNU87991.1"/>
    </source>
</evidence>
<dbReference type="Proteomes" id="UP000215126">
    <property type="component" value="Chromosome 1"/>
</dbReference>
<dbReference type="STRING" id="93222.NA29_24275"/>
<dbReference type="KEGG" id="pspu:NA29_24275"/>
<organism evidence="2 3">
    <name type="scientific">Pandoraea sputorum</name>
    <dbReference type="NCBI Taxonomy" id="93222"/>
    <lineage>
        <taxon>Bacteria</taxon>
        <taxon>Pseudomonadati</taxon>
        <taxon>Pseudomonadota</taxon>
        <taxon>Betaproteobacteria</taxon>
        <taxon>Burkholderiales</taxon>
        <taxon>Burkholderiaceae</taxon>
        <taxon>Pandoraea</taxon>
    </lineage>
</organism>